<evidence type="ECO:0000259" key="6">
    <source>
        <dbReference type="Pfam" id="PF04542"/>
    </source>
</evidence>
<reference evidence="9 11" key="2">
    <citation type="submission" date="2018-12" db="EMBL/GenBank/DDBJ databases">
        <authorList>
            <consortium name="Pathogen Informatics"/>
        </authorList>
    </citation>
    <scope>NUCLEOTIDE SEQUENCE [LARGE SCALE GENOMIC DNA]</scope>
    <source>
        <strain evidence="9 11">NCTC949</strain>
    </source>
</reference>
<protein>
    <submittedName>
        <fullName evidence="9">RNA polymerase ECF-subfamily sigma factor</fullName>
    </submittedName>
    <submittedName>
        <fullName evidence="8">RNA polymerase sigma factor, sigma-70 family</fullName>
    </submittedName>
</protein>
<dbReference type="SUPFAM" id="SSF88946">
    <property type="entry name" value="Sigma2 domain of RNA polymerase sigma factors"/>
    <property type="match status" value="1"/>
</dbReference>
<evidence type="ECO:0000313" key="11">
    <source>
        <dbReference type="Proteomes" id="UP000271380"/>
    </source>
</evidence>
<keyword evidence="5" id="KW-0804">Transcription</keyword>
<dbReference type="InterPro" id="IPR036388">
    <property type="entry name" value="WH-like_DNA-bd_sf"/>
</dbReference>
<dbReference type="EMBL" id="LR134377">
    <property type="protein sequence ID" value="VEH05727.1"/>
    <property type="molecule type" value="Genomic_DNA"/>
</dbReference>
<dbReference type="Pfam" id="PF08281">
    <property type="entry name" value="Sigma70_r4_2"/>
    <property type="match status" value="1"/>
</dbReference>
<keyword evidence="3" id="KW-0731">Sigma factor</keyword>
<dbReference type="PANTHER" id="PTHR43133">
    <property type="entry name" value="RNA POLYMERASE ECF-TYPE SIGMA FACTO"/>
    <property type="match status" value="1"/>
</dbReference>
<accession>A0A0F6TEY6</accession>
<dbReference type="InterPro" id="IPR013325">
    <property type="entry name" value="RNA_pol_sigma_r2"/>
</dbReference>
<dbReference type="GO" id="GO:0003677">
    <property type="term" value="F:DNA binding"/>
    <property type="evidence" value="ECO:0007669"/>
    <property type="project" value="UniProtKB-KW"/>
</dbReference>
<dbReference type="InterPro" id="IPR014284">
    <property type="entry name" value="RNA_pol_sigma-70_dom"/>
</dbReference>
<dbReference type="InterPro" id="IPR013249">
    <property type="entry name" value="RNA_pol_sigma70_r4_t2"/>
</dbReference>
<evidence type="ECO:0000256" key="2">
    <source>
        <dbReference type="ARBA" id="ARBA00023015"/>
    </source>
</evidence>
<dbReference type="RefSeq" id="WP_046440878.1">
    <property type="nucleotide sequence ID" value="NZ_CP011312.1"/>
</dbReference>
<dbReference type="InterPro" id="IPR013324">
    <property type="entry name" value="RNA_pol_sigma_r3/r4-like"/>
</dbReference>
<keyword evidence="10" id="KW-1185">Reference proteome</keyword>
<evidence type="ECO:0000256" key="3">
    <source>
        <dbReference type="ARBA" id="ARBA00023082"/>
    </source>
</evidence>
<dbReference type="InterPro" id="IPR007627">
    <property type="entry name" value="RNA_pol_sigma70_r2"/>
</dbReference>
<dbReference type="HOGENOM" id="CLU_047691_9_2_11"/>
<evidence type="ECO:0000256" key="4">
    <source>
        <dbReference type="ARBA" id="ARBA00023125"/>
    </source>
</evidence>
<dbReference type="Proteomes" id="UP000033457">
    <property type="component" value="Chromosome"/>
</dbReference>
<organism evidence="8 10">
    <name type="scientific">Corynebacterium kutscheri</name>
    <dbReference type="NCBI Taxonomy" id="35755"/>
    <lineage>
        <taxon>Bacteria</taxon>
        <taxon>Bacillati</taxon>
        <taxon>Actinomycetota</taxon>
        <taxon>Actinomycetes</taxon>
        <taxon>Mycobacteriales</taxon>
        <taxon>Corynebacteriaceae</taxon>
        <taxon>Corynebacterium</taxon>
    </lineage>
</organism>
<name>A0A0F6TEY6_9CORY</name>
<dbReference type="Gene3D" id="1.10.1740.10">
    <property type="match status" value="1"/>
</dbReference>
<dbReference type="AlphaFoldDB" id="A0A0F6TEY6"/>
<reference evidence="8 10" key="1">
    <citation type="journal article" date="2015" name="Genome Announc.">
        <title>Complete Genome Sequence of Corynebacterium kutscheri DSM 20755, a Corynebacterial Type Strain with Remarkably Low G+C Content of Chromosomal DNA.</title>
        <authorList>
            <person name="Ruckert C."/>
            <person name="Albersmeier A."/>
            <person name="Winkler A."/>
            <person name="Tauch A."/>
        </authorList>
    </citation>
    <scope>NUCLEOTIDE SEQUENCE [LARGE SCALE GENOMIC DNA]</scope>
    <source>
        <strain evidence="8 10">DSM 20755</strain>
    </source>
</reference>
<dbReference type="OrthoDB" id="4184921at2"/>
<dbReference type="GO" id="GO:0006352">
    <property type="term" value="P:DNA-templated transcription initiation"/>
    <property type="evidence" value="ECO:0007669"/>
    <property type="project" value="InterPro"/>
</dbReference>
<dbReference type="PANTHER" id="PTHR43133:SF8">
    <property type="entry name" value="RNA POLYMERASE SIGMA FACTOR HI_1459-RELATED"/>
    <property type="match status" value="1"/>
</dbReference>
<feature type="domain" description="RNA polymerase sigma factor 70 region 4 type 2" evidence="7">
    <location>
        <begin position="105"/>
        <end position="156"/>
    </location>
</feature>
<dbReference type="Gene3D" id="1.10.10.10">
    <property type="entry name" value="Winged helix-like DNA-binding domain superfamily/Winged helix DNA-binding domain"/>
    <property type="match status" value="1"/>
</dbReference>
<keyword evidence="2" id="KW-0805">Transcription regulation</keyword>
<evidence type="ECO:0000256" key="1">
    <source>
        <dbReference type="ARBA" id="ARBA00010641"/>
    </source>
</evidence>
<gene>
    <name evidence="9" type="primary">sigM_2</name>
    <name evidence="9" type="ORF">NCTC949_00760</name>
    <name evidence="8" type="ORF">UL82_10450</name>
</gene>
<dbReference type="InterPro" id="IPR039425">
    <property type="entry name" value="RNA_pol_sigma-70-like"/>
</dbReference>
<evidence type="ECO:0000313" key="10">
    <source>
        <dbReference type="Proteomes" id="UP000033457"/>
    </source>
</evidence>
<dbReference type="EMBL" id="CP011312">
    <property type="protein sequence ID" value="AKE42224.1"/>
    <property type="molecule type" value="Genomic_DNA"/>
</dbReference>
<comment type="similarity">
    <text evidence="1">Belongs to the sigma-70 factor family. ECF subfamily.</text>
</comment>
<dbReference type="NCBIfam" id="TIGR02937">
    <property type="entry name" value="sigma70-ECF"/>
    <property type="match status" value="1"/>
</dbReference>
<dbReference type="GO" id="GO:0016987">
    <property type="term" value="F:sigma factor activity"/>
    <property type="evidence" value="ECO:0007669"/>
    <property type="project" value="UniProtKB-KW"/>
</dbReference>
<evidence type="ECO:0000259" key="7">
    <source>
        <dbReference type="Pfam" id="PF08281"/>
    </source>
</evidence>
<proteinExistence type="inferred from homology"/>
<sequence length="166" mass="19570">MRISSTEQVREEFSDIYRQTYPRIRAYFRRRVNKELVDDLTAETFARAWRKWHSRKGEPMPWIYGIAHHVVLEAYRANPPQLFDDLSFMSAYSEDIADEVSTSVDIYRALRRLSETDREILTLHAWEGLEPKELAEVLQVGGTQARVRLHRARKRLAQGVKNSESY</sequence>
<evidence type="ECO:0000313" key="9">
    <source>
        <dbReference type="EMBL" id="VEH05727.1"/>
    </source>
</evidence>
<dbReference type="SUPFAM" id="SSF88659">
    <property type="entry name" value="Sigma3 and sigma4 domains of RNA polymerase sigma factors"/>
    <property type="match status" value="1"/>
</dbReference>
<evidence type="ECO:0000256" key="5">
    <source>
        <dbReference type="ARBA" id="ARBA00023163"/>
    </source>
</evidence>
<dbReference type="Pfam" id="PF04542">
    <property type="entry name" value="Sigma70_r2"/>
    <property type="match status" value="1"/>
</dbReference>
<dbReference type="KEGG" id="cku:UL82_10450"/>
<feature type="domain" description="RNA polymerase sigma-70 region 2" evidence="6">
    <location>
        <begin position="16"/>
        <end position="77"/>
    </location>
</feature>
<dbReference type="Proteomes" id="UP000271380">
    <property type="component" value="Chromosome"/>
</dbReference>
<dbReference type="STRING" id="35755.UL82_10450"/>
<evidence type="ECO:0000313" key="8">
    <source>
        <dbReference type="EMBL" id="AKE42224.1"/>
    </source>
</evidence>
<keyword evidence="4" id="KW-0238">DNA-binding</keyword>